<dbReference type="Gene3D" id="1.10.8.60">
    <property type="match status" value="1"/>
</dbReference>
<dbReference type="GO" id="GO:0043565">
    <property type="term" value="F:sequence-specific DNA binding"/>
    <property type="evidence" value="ECO:0007669"/>
    <property type="project" value="InterPro"/>
</dbReference>
<evidence type="ECO:0000256" key="2">
    <source>
        <dbReference type="ARBA" id="ARBA00022840"/>
    </source>
</evidence>
<evidence type="ECO:0000313" key="8">
    <source>
        <dbReference type="EMBL" id="GEO37102.1"/>
    </source>
</evidence>
<dbReference type="SUPFAM" id="SSF46689">
    <property type="entry name" value="Homeodomain-like"/>
    <property type="match status" value="1"/>
</dbReference>
<dbReference type="Gene3D" id="1.10.10.60">
    <property type="entry name" value="Homeodomain-like"/>
    <property type="match status" value="1"/>
</dbReference>
<dbReference type="InterPro" id="IPR014317">
    <property type="entry name" value="Transcription_activator_PspF"/>
</dbReference>
<keyword evidence="4" id="KW-0805">Transcription regulation</keyword>
<evidence type="ECO:0000256" key="3">
    <source>
        <dbReference type="ARBA" id="ARBA00023012"/>
    </source>
</evidence>
<dbReference type="PANTHER" id="PTHR32071:SF38">
    <property type="entry name" value="PSP OPERON TRANSCRIPTIONAL ACTIVATOR"/>
    <property type="match status" value="1"/>
</dbReference>
<dbReference type="FunFam" id="3.40.50.300:FF:000006">
    <property type="entry name" value="DNA-binding transcriptional regulator NtrC"/>
    <property type="match status" value="1"/>
</dbReference>
<dbReference type="InterPro" id="IPR025944">
    <property type="entry name" value="Sigma_54_int_dom_CS"/>
</dbReference>
<dbReference type="Proteomes" id="UP000321523">
    <property type="component" value="Unassembled WGS sequence"/>
</dbReference>
<dbReference type="GO" id="GO:0006355">
    <property type="term" value="P:regulation of DNA-templated transcription"/>
    <property type="evidence" value="ECO:0007669"/>
    <property type="project" value="InterPro"/>
</dbReference>
<dbReference type="SUPFAM" id="SSF52540">
    <property type="entry name" value="P-loop containing nucleoside triphosphate hydrolases"/>
    <property type="match status" value="1"/>
</dbReference>
<dbReference type="SMART" id="SM00382">
    <property type="entry name" value="AAA"/>
    <property type="match status" value="1"/>
</dbReference>
<keyword evidence="5" id="KW-0010">Activator</keyword>
<evidence type="ECO:0000313" key="9">
    <source>
        <dbReference type="Proteomes" id="UP000321523"/>
    </source>
</evidence>
<reference evidence="8 9" key="1">
    <citation type="submission" date="2019-07" db="EMBL/GenBank/DDBJ databases">
        <title>Whole genome shotgun sequence of Skermanella aerolata NBRC 106429.</title>
        <authorList>
            <person name="Hosoyama A."/>
            <person name="Uohara A."/>
            <person name="Ohji S."/>
            <person name="Ichikawa N."/>
        </authorList>
    </citation>
    <scope>NUCLEOTIDE SEQUENCE [LARGE SCALE GENOMIC DNA]</scope>
    <source>
        <strain evidence="8 9">NBRC 106429</strain>
    </source>
</reference>
<dbReference type="PROSITE" id="PS00688">
    <property type="entry name" value="SIGMA54_INTERACT_3"/>
    <property type="match status" value="1"/>
</dbReference>
<dbReference type="CDD" id="cd00009">
    <property type="entry name" value="AAA"/>
    <property type="match status" value="1"/>
</dbReference>
<dbReference type="InterPro" id="IPR002197">
    <property type="entry name" value="HTH_Fis"/>
</dbReference>
<dbReference type="PRINTS" id="PR01590">
    <property type="entry name" value="HTHFIS"/>
</dbReference>
<evidence type="ECO:0000256" key="1">
    <source>
        <dbReference type="ARBA" id="ARBA00022741"/>
    </source>
</evidence>
<gene>
    <name evidence="8" type="primary">pspF</name>
    <name evidence="8" type="ORF">SAE02_12500</name>
</gene>
<dbReference type="InterPro" id="IPR003593">
    <property type="entry name" value="AAA+_ATPase"/>
</dbReference>
<dbReference type="GO" id="GO:0005524">
    <property type="term" value="F:ATP binding"/>
    <property type="evidence" value="ECO:0007669"/>
    <property type="project" value="UniProtKB-KW"/>
</dbReference>
<keyword evidence="1" id="KW-0547">Nucleotide-binding</keyword>
<evidence type="ECO:0000256" key="5">
    <source>
        <dbReference type="ARBA" id="ARBA00023159"/>
    </source>
</evidence>
<protein>
    <submittedName>
        <fullName evidence="8">Sigma-54-dependent Fis family transcriptional regulator</fullName>
    </submittedName>
</protein>
<dbReference type="GO" id="GO:0000160">
    <property type="term" value="P:phosphorelay signal transduction system"/>
    <property type="evidence" value="ECO:0007669"/>
    <property type="project" value="UniProtKB-KW"/>
</dbReference>
<evidence type="ECO:0000259" key="7">
    <source>
        <dbReference type="PROSITE" id="PS50045"/>
    </source>
</evidence>
<accession>A0A512DKU8</accession>
<dbReference type="OrthoDB" id="9770562at2"/>
<dbReference type="EMBL" id="BJYZ01000004">
    <property type="protein sequence ID" value="GEO37102.1"/>
    <property type="molecule type" value="Genomic_DNA"/>
</dbReference>
<dbReference type="Gene3D" id="3.40.50.300">
    <property type="entry name" value="P-loop containing nucleotide triphosphate hydrolases"/>
    <property type="match status" value="1"/>
</dbReference>
<evidence type="ECO:0000256" key="4">
    <source>
        <dbReference type="ARBA" id="ARBA00023015"/>
    </source>
</evidence>
<keyword evidence="9" id="KW-1185">Reference proteome</keyword>
<dbReference type="Pfam" id="PF02954">
    <property type="entry name" value="HTH_8"/>
    <property type="match status" value="1"/>
</dbReference>
<dbReference type="PANTHER" id="PTHR32071">
    <property type="entry name" value="TRANSCRIPTIONAL REGULATORY PROTEIN"/>
    <property type="match status" value="1"/>
</dbReference>
<keyword evidence="2" id="KW-0067">ATP-binding</keyword>
<name>A0A512DKU8_9PROT</name>
<dbReference type="PROSITE" id="PS50045">
    <property type="entry name" value="SIGMA54_INTERACT_4"/>
    <property type="match status" value="1"/>
</dbReference>
<keyword evidence="3" id="KW-0902">Two-component regulatory system</keyword>
<dbReference type="InterPro" id="IPR027417">
    <property type="entry name" value="P-loop_NTPase"/>
</dbReference>
<dbReference type="NCBIfam" id="TIGR02974">
    <property type="entry name" value="phageshock_pspF"/>
    <property type="match status" value="1"/>
</dbReference>
<comment type="caution">
    <text evidence="8">The sequence shown here is derived from an EMBL/GenBank/DDBJ whole genome shotgun (WGS) entry which is preliminary data.</text>
</comment>
<dbReference type="Pfam" id="PF25601">
    <property type="entry name" value="AAA_lid_14"/>
    <property type="match status" value="1"/>
</dbReference>
<keyword evidence="6" id="KW-0804">Transcription</keyword>
<dbReference type="InterPro" id="IPR058031">
    <property type="entry name" value="AAA_lid_NorR"/>
</dbReference>
<sequence>MTKPSPDLPALIGESPAFQAMLEHVSKAAPLNKPTLVIGERGTGKELVAARLHYLSRRWDRSFVKLNCGALAESLLESELFGHEAGAFTGAVRRHVGRFELADDGTLFLDEIANATPAVQEKMLRVIEYGEFERVGGNQTLATDVRLIGATNADLPALARTGKFRADLLDRLSFDVITIPPLRARPEDIPVLAEHFGVAMARELQRSYFPGFTERAMTRLLAHDWPGNVRELKNVVERAVYRAERPERPVDTIVLDPFSSPWRPVALSESGLIPPERQKPAGETPTGDFIEQVRKFETGLISAALERNQFNQKRAAEELGLRYHQFRGYLRKYGLLEAKST</sequence>
<dbReference type="InterPro" id="IPR009057">
    <property type="entry name" value="Homeodomain-like_sf"/>
</dbReference>
<evidence type="ECO:0000256" key="6">
    <source>
        <dbReference type="ARBA" id="ARBA00023163"/>
    </source>
</evidence>
<organism evidence="8 9">
    <name type="scientific">Skermanella aerolata</name>
    <dbReference type="NCBI Taxonomy" id="393310"/>
    <lineage>
        <taxon>Bacteria</taxon>
        <taxon>Pseudomonadati</taxon>
        <taxon>Pseudomonadota</taxon>
        <taxon>Alphaproteobacteria</taxon>
        <taxon>Rhodospirillales</taxon>
        <taxon>Azospirillaceae</taxon>
        <taxon>Skermanella</taxon>
    </lineage>
</organism>
<dbReference type="AlphaFoldDB" id="A0A512DKU8"/>
<dbReference type="Pfam" id="PF00158">
    <property type="entry name" value="Sigma54_activat"/>
    <property type="match status" value="1"/>
</dbReference>
<proteinExistence type="predicted"/>
<dbReference type="RefSeq" id="WP_044433880.1">
    <property type="nucleotide sequence ID" value="NZ_BJYZ01000004.1"/>
</dbReference>
<feature type="domain" description="Sigma-54 factor interaction" evidence="7">
    <location>
        <begin position="11"/>
        <end position="241"/>
    </location>
</feature>
<dbReference type="InterPro" id="IPR002078">
    <property type="entry name" value="Sigma_54_int"/>
</dbReference>